<sequence length="342" mass="36320">MSRIGESIGGAIAARVKQALTPEVRPPPPPPAPAVVARQTSDSFESAPAARRGGPALGGATPTATPTPVGTAGTAVQTNGGTVADYQVGPPRRPDIHHDNGFLQNPNDPNDPNPIPTESPGLGDYAARAEWELKLSAARAAQGIPGVPHNNIPDGLDTYDHFLHGNGADRHFDYERFVSTDPAGQAVLTNSTRDTQQAAEAAYNQMIARDPSLAGKPVTFQITGSQIGVGSSEQFPYPETENWQKAIGGHSVWNSATVTVYPPETPGGKPRFEMDMTLHAEDRYNFNPGQQDINTGTPDAANGRLERTGLGHQYTNYGTLQRHVTWDQGSPENATSRPIGGR</sequence>
<reference evidence="2 3" key="1">
    <citation type="journal article" date="2024" name="Arch. Microbiol.">
        <title>Corallococcus caeni sp. nov., a novel myxobacterium isolated from activated sludge.</title>
        <authorList>
            <person name="Tomita S."/>
            <person name="Nakai R."/>
            <person name="Kuroda K."/>
            <person name="Kurashita H."/>
            <person name="Hatamoto M."/>
            <person name="Yamaguchi T."/>
            <person name="Narihiro T."/>
        </authorList>
    </citation>
    <scope>NUCLEOTIDE SEQUENCE [LARGE SCALE GENOMIC DNA]</scope>
    <source>
        <strain evidence="2 3">NO1</strain>
    </source>
</reference>
<feature type="region of interest" description="Disordered" evidence="1">
    <location>
        <begin position="19"/>
        <end position="120"/>
    </location>
</feature>
<proteinExistence type="predicted"/>
<dbReference type="EMBL" id="BTTX01000004">
    <property type="protein sequence ID" value="GMU07898.1"/>
    <property type="molecule type" value="Genomic_DNA"/>
</dbReference>
<dbReference type="Proteomes" id="UP001342631">
    <property type="component" value="Unassembled WGS sequence"/>
</dbReference>
<protein>
    <submittedName>
        <fullName evidence="2">Uncharacterized protein</fullName>
    </submittedName>
</protein>
<comment type="caution">
    <text evidence="2">The sequence shown here is derived from an EMBL/GenBank/DDBJ whole genome shotgun (WGS) entry which is preliminary data.</text>
</comment>
<organism evidence="2 3">
    <name type="scientific">Corallococcus caeni</name>
    <dbReference type="NCBI Taxonomy" id="3082388"/>
    <lineage>
        <taxon>Bacteria</taxon>
        <taxon>Pseudomonadati</taxon>
        <taxon>Myxococcota</taxon>
        <taxon>Myxococcia</taxon>
        <taxon>Myxococcales</taxon>
        <taxon>Cystobacterineae</taxon>
        <taxon>Myxococcaceae</taxon>
        <taxon>Corallococcus</taxon>
    </lineage>
</organism>
<keyword evidence="3" id="KW-1185">Reference proteome</keyword>
<gene>
    <name evidence="2" type="ORF">ASNO1_41510</name>
</gene>
<dbReference type="RefSeq" id="WP_338278753.1">
    <property type="nucleotide sequence ID" value="NZ_BTTX01000004.1"/>
</dbReference>
<name>A0ABQ6QV39_9BACT</name>
<accession>A0ABQ6QV39</accession>
<evidence type="ECO:0000313" key="3">
    <source>
        <dbReference type="Proteomes" id="UP001342631"/>
    </source>
</evidence>
<feature type="compositionally biased region" description="Low complexity" evidence="1">
    <location>
        <begin position="47"/>
        <end position="76"/>
    </location>
</feature>
<evidence type="ECO:0000256" key="1">
    <source>
        <dbReference type="SAM" id="MobiDB-lite"/>
    </source>
</evidence>
<evidence type="ECO:0000313" key="2">
    <source>
        <dbReference type="EMBL" id="GMU07898.1"/>
    </source>
</evidence>
<feature type="compositionally biased region" description="Pro residues" evidence="1">
    <location>
        <begin position="24"/>
        <end position="33"/>
    </location>
</feature>